<sequence>MNTATLPADWQAALVAEFSAPYFTALMEFVAAERATHPGAIFPAEDEVFNALTLTSLADVKVFILGQDPYPTRGHAHGLAFSVQPQVKPLPASLRNIVKELESDLGIGKPSSGSLIPWAKQGVLLLNTVLTVREGEANSHQKKGWEKFTDAVIRAVSAASTEPVVFILWGKPAQKKEELIDASKHTILKSAHPSPLSANTGFFGSKPFSQANAALKAAGRTEIDWSL</sequence>
<evidence type="ECO:0000256" key="3">
    <source>
        <dbReference type="ARBA" id="ARBA00008184"/>
    </source>
</evidence>
<dbReference type="FunFam" id="3.40.470.10:FF:000001">
    <property type="entry name" value="Uracil-DNA glycosylase"/>
    <property type="match status" value="1"/>
</dbReference>
<accession>A0A7W9SW65</accession>
<dbReference type="InterPro" id="IPR036895">
    <property type="entry name" value="Uracil-DNA_glycosylase-like_sf"/>
</dbReference>
<keyword evidence="7 8" id="KW-0234">DNA repair</keyword>
<dbReference type="SMART" id="SM00986">
    <property type="entry name" value="UDG"/>
    <property type="match status" value="1"/>
</dbReference>
<evidence type="ECO:0000256" key="4">
    <source>
        <dbReference type="ARBA" id="ARBA00012030"/>
    </source>
</evidence>
<dbReference type="SMART" id="SM00987">
    <property type="entry name" value="UreE_C"/>
    <property type="match status" value="1"/>
</dbReference>
<comment type="catalytic activity">
    <reaction evidence="1 8">
        <text>Hydrolyzes single-stranded DNA or mismatched double-stranded DNA and polynucleotides, releasing free uracil.</text>
        <dbReference type="EC" id="3.2.2.27"/>
    </reaction>
</comment>
<dbReference type="Proteomes" id="UP000520814">
    <property type="component" value="Unassembled WGS sequence"/>
</dbReference>
<dbReference type="SUPFAM" id="SSF52141">
    <property type="entry name" value="Uracil-DNA glycosylase-like"/>
    <property type="match status" value="1"/>
</dbReference>
<dbReference type="RefSeq" id="WP_184203057.1">
    <property type="nucleotide sequence ID" value="NZ_JACHGW010000005.1"/>
</dbReference>
<dbReference type="NCBIfam" id="NF003589">
    <property type="entry name" value="PRK05254.1-2"/>
    <property type="match status" value="1"/>
</dbReference>
<reference evidence="10 11" key="1">
    <citation type="submission" date="2020-08" db="EMBL/GenBank/DDBJ databases">
        <title>Genomic Encyclopedia of Type Strains, Phase IV (KMG-IV): sequencing the most valuable type-strain genomes for metagenomic binning, comparative biology and taxonomic classification.</title>
        <authorList>
            <person name="Goeker M."/>
        </authorList>
    </citation>
    <scope>NUCLEOTIDE SEQUENCE [LARGE SCALE GENOMIC DNA]</scope>
    <source>
        <strain evidence="10 11">DSM 23562</strain>
    </source>
</reference>
<evidence type="ECO:0000256" key="6">
    <source>
        <dbReference type="ARBA" id="ARBA00022801"/>
    </source>
</evidence>
<proteinExistence type="inferred from homology"/>
<protein>
    <recommendedName>
        <fullName evidence="4 8">Uracil-DNA glycosylase</fullName>
        <shortName evidence="8">UDG</shortName>
        <ecNumber evidence="4 8">3.2.2.27</ecNumber>
    </recommendedName>
</protein>
<dbReference type="EMBL" id="JACHGW010000005">
    <property type="protein sequence ID" value="MBB6053098.1"/>
    <property type="molecule type" value="Genomic_DNA"/>
</dbReference>
<keyword evidence="10" id="KW-0326">Glycosidase</keyword>
<dbReference type="NCBIfam" id="TIGR00628">
    <property type="entry name" value="ung"/>
    <property type="match status" value="1"/>
</dbReference>
<evidence type="ECO:0000256" key="5">
    <source>
        <dbReference type="ARBA" id="ARBA00022763"/>
    </source>
</evidence>
<evidence type="ECO:0000256" key="2">
    <source>
        <dbReference type="ARBA" id="ARBA00002631"/>
    </source>
</evidence>
<evidence type="ECO:0000256" key="8">
    <source>
        <dbReference type="HAMAP-Rule" id="MF_00148"/>
    </source>
</evidence>
<keyword evidence="6 8" id="KW-0378">Hydrolase</keyword>
<comment type="similarity">
    <text evidence="3 8">Belongs to the uracil-DNA glycosylase (UDG) superfamily. UNG family.</text>
</comment>
<dbReference type="GO" id="GO:0004844">
    <property type="term" value="F:uracil DNA N-glycosylase activity"/>
    <property type="evidence" value="ECO:0007669"/>
    <property type="project" value="UniProtKB-UniRule"/>
</dbReference>
<dbReference type="EC" id="3.2.2.27" evidence="4 8"/>
<evidence type="ECO:0000259" key="9">
    <source>
        <dbReference type="SMART" id="SM00986"/>
    </source>
</evidence>
<name>A0A7W9SW65_ARMRO</name>
<evidence type="ECO:0000256" key="7">
    <source>
        <dbReference type="ARBA" id="ARBA00023204"/>
    </source>
</evidence>
<comment type="caution">
    <text evidence="10">The sequence shown here is derived from an EMBL/GenBank/DDBJ whole genome shotgun (WGS) entry which is preliminary data.</text>
</comment>
<comment type="function">
    <text evidence="2 8">Excises uracil residues from the DNA which can arise as a result of misincorporation of dUMP residues by DNA polymerase or due to deamination of cytosine.</text>
</comment>
<dbReference type="NCBIfam" id="NF003592">
    <property type="entry name" value="PRK05254.1-5"/>
    <property type="match status" value="1"/>
</dbReference>
<dbReference type="Pfam" id="PF03167">
    <property type="entry name" value="UDG"/>
    <property type="match status" value="1"/>
</dbReference>
<dbReference type="PANTHER" id="PTHR11264">
    <property type="entry name" value="URACIL-DNA GLYCOSYLASE"/>
    <property type="match status" value="1"/>
</dbReference>
<evidence type="ECO:0000256" key="1">
    <source>
        <dbReference type="ARBA" id="ARBA00001400"/>
    </source>
</evidence>
<dbReference type="NCBIfam" id="NF003591">
    <property type="entry name" value="PRK05254.1-4"/>
    <property type="match status" value="1"/>
</dbReference>
<keyword evidence="8" id="KW-0963">Cytoplasm</keyword>
<keyword evidence="11" id="KW-1185">Reference proteome</keyword>
<dbReference type="AlphaFoldDB" id="A0A7W9SW65"/>
<evidence type="ECO:0000313" key="10">
    <source>
        <dbReference type="EMBL" id="MBB6053098.1"/>
    </source>
</evidence>
<dbReference type="CDD" id="cd10027">
    <property type="entry name" value="UDG-F1-like"/>
    <property type="match status" value="1"/>
</dbReference>
<dbReference type="PANTHER" id="PTHR11264:SF0">
    <property type="entry name" value="URACIL-DNA GLYCOSYLASE"/>
    <property type="match status" value="1"/>
</dbReference>
<dbReference type="InterPro" id="IPR002043">
    <property type="entry name" value="UDG_fam1"/>
</dbReference>
<keyword evidence="5 8" id="KW-0227">DNA damage</keyword>
<dbReference type="HAMAP" id="MF_00148">
    <property type="entry name" value="UDG"/>
    <property type="match status" value="1"/>
</dbReference>
<comment type="subcellular location">
    <subcellularLocation>
        <location evidence="8">Cytoplasm</location>
    </subcellularLocation>
</comment>
<dbReference type="InterPro" id="IPR005122">
    <property type="entry name" value="Uracil-DNA_glycosylase-like"/>
</dbReference>
<gene>
    <name evidence="8" type="primary">ung</name>
    <name evidence="10" type="ORF">HNQ39_004930</name>
</gene>
<dbReference type="GO" id="GO:0005737">
    <property type="term" value="C:cytoplasm"/>
    <property type="evidence" value="ECO:0007669"/>
    <property type="project" value="UniProtKB-SubCell"/>
</dbReference>
<feature type="active site" description="Proton acceptor" evidence="8">
    <location>
        <position position="68"/>
    </location>
</feature>
<feature type="domain" description="Uracil-DNA glycosylase-like" evidence="9">
    <location>
        <begin position="53"/>
        <end position="215"/>
    </location>
</feature>
<dbReference type="GO" id="GO:0097510">
    <property type="term" value="P:base-excision repair, AP site formation via deaminated base removal"/>
    <property type="evidence" value="ECO:0007669"/>
    <property type="project" value="TreeGrafter"/>
</dbReference>
<evidence type="ECO:0000313" key="11">
    <source>
        <dbReference type="Proteomes" id="UP000520814"/>
    </source>
</evidence>
<dbReference type="Gene3D" id="3.40.470.10">
    <property type="entry name" value="Uracil-DNA glycosylase-like domain"/>
    <property type="match status" value="1"/>
</dbReference>
<organism evidence="10 11">
    <name type="scientific">Armatimonas rosea</name>
    <dbReference type="NCBI Taxonomy" id="685828"/>
    <lineage>
        <taxon>Bacteria</taxon>
        <taxon>Bacillati</taxon>
        <taxon>Armatimonadota</taxon>
        <taxon>Armatimonadia</taxon>
        <taxon>Armatimonadales</taxon>
        <taxon>Armatimonadaceae</taxon>
        <taxon>Armatimonas</taxon>
    </lineage>
</organism>
<dbReference type="NCBIfam" id="NF003588">
    <property type="entry name" value="PRK05254.1-1"/>
    <property type="match status" value="1"/>
</dbReference>